<gene>
    <name evidence="10" type="ORF">H131_10413</name>
</gene>
<dbReference type="Proteomes" id="UP000013911">
    <property type="component" value="Unassembled WGS sequence"/>
</dbReference>
<protein>
    <recommendedName>
        <fullName evidence="8">Riboflavin transporter</fullName>
    </recommendedName>
</protein>
<dbReference type="EMBL" id="AQPX01000017">
    <property type="protein sequence ID" value="EON72546.1"/>
    <property type="molecule type" value="Genomic_DNA"/>
</dbReference>
<dbReference type="GO" id="GO:0005886">
    <property type="term" value="C:plasma membrane"/>
    <property type="evidence" value="ECO:0007669"/>
    <property type="project" value="UniProtKB-SubCell"/>
</dbReference>
<feature type="transmembrane region" description="Helical" evidence="9">
    <location>
        <begin position="150"/>
        <end position="174"/>
    </location>
</feature>
<keyword evidence="6 9" id="KW-1133">Transmembrane helix</keyword>
<feature type="transmembrane region" description="Helical" evidence="9">
    <location>
        <begin position="38"/>
        <end position="57"/>
    </location>
</feature>
<comment type="similarity">
    <text evidence="2 8">Belongs to the prokaryotic riboflavin transporter (P-RFT) (TC 2.A.87) family.</text>
</comment>
<comment type="function">
    <text evidence="8">Probably a riboflavin-binding protein that interacts with the energy-coupling factor (ECF) ABC-transporter complex.</text>
</comment>
<evidence type="ECO:0000256" key="2">
    <source>
        <dbReference type="ARBA" id="ARBA00005540"/>
    </source>
</evidence>
<evidence type="ECO:0000256" key="7">
    <source>
        <dbReference type="ARBA" id="ARBA00023136"/>
    </source>
</evidence>
<accession>R7ZEU1</accession>
<evidence type="ECO:0000313" key="11">
    <source>
        <dbReference type="Proteomes" id="UP000013911"/>
    </source>
</evidence>
<reference evidence="10 11" key="1">
    <citation type="submission" date="2013-04" db="EMBL/GenBank/DDBJ databases">
        <title>Draft genome of the heavy metal tolerant bacterium Lysinibacillus sphaericus strain OT4b.31.</title>
        <authorList>
            <person name="Pena-Montenegro T.D."/>
            <person name="Dussan J."/>
        </authorList>
    </citation>
    <scope>NUCLEOTIDE SEQUENCE [LARGE SCALE GENOMIC DNA]</scope>
    <source>
        <strain evidence="10 11">OT4b.31</strain>
    </source>
</reference>
<dbReference type="PIRSF" id="PIRSF037778">
    <property type="entry name" value="UCP037778_transp_RibU"/>
    <property type="match status" value="1"/>
</dbReference>
<feature type="transmembrane region" description="Helical" evidence="9">
    <location>
        <begin position="6"/>
        <end position="26"/>
    </location>
</feature>
<evidence type="ECO:0000256" key="4">
    <source>
        <dbReference type="ARBA" id="ARBA00022475"/>
    </source>
</evidence>
<keyword evidence="3 8" id="KW-0813">Transport</keyword>
<keyword evidence="5 9" id="KW-0812">Transmembrane</keyword>
<dbReference type="InterPro" id="IPR025720">
    <property type="entry name" value="RibU"/>
</dbReference>
<dbReference type="Gene3D" id="1.10.1760.20">
    <property type="match status" value="1"/>
</dbReference>
<feature type="transmembrane region" description="Helical" evidence="9">
    <location>
        <begin position="106"/>
        <end position="130"/>
    </location>
</feature>
<evidence type="ECO:0000256" key="9">
    <source>
        <dbReference type="SAM" id="Phobius"/>
    </source>
</evidence>
<keyword evidence="7 8" id="KW-0472">Membrane</keyword>
<comment type="subcellular location">
    <subcellularLocation>
        <location evidence="1">Cell membrane</location>
        <topology evidence="1">Multi-pass membrane protein</topology>
    </subcellularLocation>
</comment>
<keyword evidence="4 8" id="KW-1003">Cell membrane</keyword>
<dbReference type="eggNOG" id="COG3601">
    <property type="taxonomic scope" value="Bacteria"/>
</dbReference>
<evidence type="ECO:0000256" key="5">
    <source>
        <dbReference type="ARBA" id="ARBA00022692"/>
    </source>
</evidence>
<comment type="caution">
    <text evidence="10">The sequence shown here is derived from an EMBL/GenBank/DDBJ whole genome shotgun (WGS) entry which is preliminary data.</text>
</comment>
<dbReference type="AlphaFoldDB" id="R7ZEU1"/>
<dbReference type="InterPro" id="IPR024529">
    <property type="entry name" value="ECF_trnsprt_substrate-spec"/>
</dbReference>
<evidence type="ECO:0000313" key="10">
    <source>
        <dbReference type="EMBL" id="EON72546.1"/>
    </source>
</evidence>
<dbReference type="RefSeq" id="WP_010859031.1">
    <property type="nucleotide sequence ID" value="NZ_KB933398.1"/>
</dbReference>
<dbReference type="PATRIC" id="fig|1285586.5.peg.2108"/>
<dbReference type="GO" id="GO:0032217">
    <property type="term" value="F:riboflavin transmembrane transporter activity"/>
    <property type="evidence" value="ECO:0007669"/>
    <property type="project" value="UniProtKB-UniRule"/>
</dbReference>
<evidence type="ECO:0000256" key="6">
    <source>
        <dbReference type="ARBA" id="ARBA00022989"/>
    </source>
</evidence>
<dbReference type="HOGENOM" id="CLU_086673_2_2_9"/>
<dbReference type="PANTHER" id="PTHR38438">
    <property type="entry name" value="RIBOFLAVIN TRANSPORTER RIBU"/>
    <property type="match status" value="1"/>
</dbReference>
<name>R7ZEU1_LYSSH</name>
<evidence type="ECO:0000256" key="8">
    <source>
        <dbReference type="PIRNR" id="PIRNR037778"/>
    </source>
</evidence>
<proteinExistence type="inferred from homology"/>
<feature type="transmembrane region" description="Helical" evidence="9">
    <location>
        <begin position="77"/>
        <end position="97"/>
    </location>
</feature>
<sequence length="192" mass="21244">MKLRYVMNIGVLSSISIVLMLFNFPLPPFPNFLQVDFSDVPALLAAIMMGPVAGILVELLKNMLDWLLSGSITGVPVGHIANFATGVLFIIPVYFFYTKIQRVKGLIIGLLAGTVTMAVGMSLLNYVLFLPMYTLFLGMEPVKGASLKDMIVLGILPFNLVKGVMVMSVTLLVFRNIRAWLNQQRLKYNRAS</sequence>
<dbReference type="PANTHER" id="PTHR38438:SF1">
    <property type="entry name" value="RIBOFLAVIN TRANSPORTER RIBU"/>
    <property type="match status" value="1"/>
</dbReference>
<dbReference type="Pfam" id="PF12822">
    <property type="entry name" value="ECF_trnsprt"/>
    <property type="match status" value="1"/>
</dbReference>
<evidence type="ECO:0000256" key="3">
    <source>
        <dbReference type="ARBA" id="ARBA00022448"/>
    </source>
</evidence>
<evidence type="ECO:0000256" key="1">
    <source>
        <dbReference type="ARBA" id="ARBA00004651"/>
    </source>
</evidence>
<organism evidence="10 11">
    <name type="scientific">Lysinibacillus sphaericus OT4b.31</name>
    <dbReference type="NCBI Taxonomy" id="1285586"/>
    <lineage>
        <taxon>Bacteria</taxon>
        <taxon>Bacillati</taxon>
        <taxon>Bacillota</taxon>
        <taxon>Bacilli</taxon>
        <taxon>Bacillales</taxon>
        <taxon>Bacillaceae</taxon>
        <taxon>Lysinibacillus</taxon>
    </lineage>
</organism>